<keyword evidence="1" id="KW-0812">Transmembrane</keyword>
<gene>
    <name evidence="2" type="ORF">COT75_04425</name>
</gene>
<reference evidence="3" key="1">
    <citation type="submission" date="2017-09" db="EMBL/GenBank/DDBJ databases">
        <title>Depth-based differentiation of microbial function through sediment-hosted aquifers and enrichment of novel symbionts in the deep terrestrial subsurface.</title>
        <authorList>
            <person name="Probst A.J."/>
            <person name="Ladd B."/>
            <person name="Jarett J.K."/>
            <person name="Geller-Mcgrath D.E."/>
            <person name="Sieber C.M.K."/>
            <person name="Emerson J.B."/>
            <person name="Anantharaman K."/>
            <person name="Thomas B.C."/>
            <person name="Malmstrom R."/>
            <person name="Stieglmeier M."/>
            <person name="Klingl A."/>
            <person name="Woyke T."/>
            <person name="Ryan C.M."/>
            <person name="Banfield J.F."/>
        </authorList>
    </citation>
    <scope>NUCLEOTIDE SEQUENCE [LARGE SCALE GENOMIC DNA]</scope>
</reference>
<sequence>MLKLNSPVYALQEWEDVGGVDADGVANFKAFEAIFANVLNLAIGLAGLVFLAMLLAGGFSFLTSGGDPDKVKKASGTITNALIGLLLLVGSWLILRFISQFTGIDALTKFKIPGS</sequence>
<protein>
    <submittedName>
        <fullName evidence="2">Uncharacterized protein</fullName>
    </submittedName>
</protein>
<dbReference type="InterPro" id="IPR043993">
    <property type="entry name" value="T4SS_pilin"/>
</dbReference>
<proteinExistence type="predicted"/>
<keyword evidence="1" id="KW-0472">Membrane</keyword>
<feature type="transmembrane region" description="Helical" evidence="1">
    <location>
        <begin position="74"/>
        <end position="95"/>
    </location>
</feature>
<dbReference type="Pfam" id="PF18895">
    <property type="entry name" value="T4SS_pilin"/>
    <property type="match status" value="1"/>
</dbReference>
<evidence type="ECO:0000313" key="2">
    <source>
        <dbReference type="EMBL" id="PIS08904.1"/>
    </source>
</evidence>
<organism evidence="2 3">
    <name type="scientific">Candidatus Beckwithbacteria bacterium CG10_big_fil_rev_8_21_14_0_10_34_10</name>
    <dbReference type="NCBI Taxonomy" id="1974495"/>
    <lineage>
        <taxon>Bacteria</taxon>
        <taxon>Candidatus Beckwithiibacteriota</taxon>
    </lineage>
</organism>
<evidence type="ECO:0000256" key="1">
    <source>
        <dbReference type="SAM" id="Phobius"/>
    </source>
</evidence>
<feature type="transmembrane region" description="Helical" evidence="1">
    <location>
        <begin position="38"/>
        <end position="62"/>
    </location>
</feature>
<comment type="caution">
    <text evidence="2">The sequence shown here is derived from an EMBL/GenBank/DDBJ whole genome shotgun (WGS) entry which is preliminary data.</text>
</comment>
<dbReference type="AlphaFoldDB" id="A0A2H0W8A4"/>
<accession>A0A2H0W8A4</accession>
<dbReference type="Proteomes" id="UP000230093">
    <property type="component" value="Unassembled WGS sequence"/>
</dbReference>
<evidence type="ECO:0000313" key="3">
    <source>
        <dbReference type="Proteomes" id="UP000230093"/>
    </source>
</evidence>
<dbReference type="EMBL" id="PEZT01000025">
    <property type="protein sequence ID" value="PIS08904.1"/>
    <property type="molecule type" value="Genomic_DNA"/>
</dbReference>
<keyword evidence="1" id="KW-1133">Transmembrane helix</keyword>
<name>A0A2H0W8A4_9BACT</name>